<feature type="compositionally biased region" description="Acidic residues" evidence="1">
    <location>
        <begin position="128"/>
        <end position="144"/>
    </location>
</feature>
<feature type="region of interest" description="Disordered" evidence="1">
    <location>
        <begin position="104"/>
        <end position="164"/>
    </location>
</feature>
<dbReference type="Pfam" id="PF04194">
    <property type="entry name" value="PDCD2_C"/>
    <property type="match status" value="1"/>
</dbReference>
<accession>A0A3Q2Y383</accession>
<dbReference type="STRING" id="109280.ENSHCOP00000007346"/>
<evidence type="ECO:0000259" key="2">
    <source>
        <dbReference type="Pfam" id="PF04194"/>
    </source>
</evidence>
<feature type="compositionally biased region" description="Basic and acidic residues" evidence="1">
    <location>
        <begin position="145"/>
        <end position="156"/>
    </location>
</feature>
<evidence type="ECO:0000313" key="4">
    <source>
        <dbReference type="Proteomes" id="UP000264820"/>
    </source>
</evidence>
<dbReference type="PANTHER" id="PTHR46421:SF1">
    <property type="entry name" value="PROGRAMMED CELL DEATH PROTEIN 2-LIKE"/>
    <property type="match status" value="1"/>
</dbReference>
<evidence type="ECO:0000313" key="3">
    <source>
        <dbReference type="Ensembl" id="ENSHCOP00000007346.1"/>
    </source>
</evidence>
<dbReference type="InterPro" id="IPR007320">
    <property type="entry name" value="PDCD2_C"/>
</dbReference>
<dbReference type="OMA" id="MPGPWAD"/>
<dbReference type="GeneTree" id="ENSGT00940000158339"/>
<dbReference type="Ensembl" id="ENSHCOT00000002139.1">
    <property type="protein sequence ID" value="ENSHCOP00000007346.1"/>
    <property type="gene ID" value="ENSHCOG00000009337.1"/>
</dbReference>
<name>A0A3Q2Y383_HIPCM</name>
<evidence type="ECO:0000256" key="1">
    <source>
        <dbReference type="SAM" id="MobiDB-lite"/>
    </source>
</evidence>
<dbReference type="RefSeq" id="XP_019713240.1">
    <property type="nucleotide sequence ID" value="XM_019857681.1"/>
</dbReference>
<dbReference type="KEGG" id="hcq:109507933"/>
<feature type="domain" description="Programmed cell death protein 2 C-terminal" evidence="2">
    <location>
        <begin position="244"/>
        <end position="352"/>
    </location>
</feature>
<protein>
    <submittedName>
        <fullName evidence="3">Programmed cell death 2 like</fullName>
    </submittedName>
</protein>
<organism evidence="3 4">
    <name type="scientific">Hippocampus comes</name>
    <name type="common">Tiger tail seahorse</name>
    <dbReference type="NCBI Taxonomy" id="109280"/>
    <lineage>
        <taxon>Eukaryota</taxon>
        <taxon>Metazoa</taxon>
        <taxon>Chordata</taxon>
        <taxon>Craniata</taxon>
        <taxon>Vertebrata</taxon>
        <taxon>Euteleostomi</taxon>
        <taxon>Actinopterygii</taxon>
        <taxon>Neopterygii</taxon>
        <taxon>Teleostei</taxon>
        <taxon>Neoteleostei</taxon>
        <taxon>Acanthomorphata</taxon>
        <taxon>Syngnathiaria</taxon>
        <taxon>Syngnathiformes</taxon>
        <taxon>Syngnathoidei</taxon>
        <taxon>Syngnathidae</taxon>
        <taxon>Hippocampus</taxon>
    </lineage>
</organism>
<reference evidence="3" key="2">
    <citation type="submission" date="2025-09" db="UniProtKB">
        <authorList>
            <consortium name="Ensembl"/>
        </authorList>
    </citation>
    <scope>IDENTIFICATION</scope>
</reference>
<dbReference type="AlphaFoldDB" id="A0A3Q2Y383"/>
<sequence>MSSPIRESTLLGVCDGELDDLTYRSSFLTNKVGGLPDVVPGLPRVFPSCGCCSAPLVHMVQVYCPLEESPYHRSLQLFACQAAGCDGRRDSWTALRSQSLVHDGRAAQASGEPAPTKAAPLSVGDWCDSADDWGMDDDYEEGEEEEKKDIHKPVPEDEKEDVMSSQLDALHLAEPPPDVPVLRPFFISVVDEEDAWGEDNEEERSHAEQLLRDYERREGAVAVQPDDDGGGGEKYEKSRARHGDHYFSRFRKRISMCPQQILRYCRGGRPLFISEPPANERLMASACASCGGPLTFELQLMPALVNLLCWKDAGAAGDWSQPDFGTVLVYTCARSCWTSSERQPVREVCFVQMDPDHQLFK</sequence>
<dbReference type="Proteomes" id="UP000264820">
    <property type="component" value="Unplaced"/>
</dbReference>
<dbReference type="InterPro" id="IPR052815">
    <property type="entry name" value="PDCD2-like_regulator"/>
</dbReference>
<dbReference type="RefSeq" id="XP_019713239.1">
    <property type="nucleotide sequence ID" value="XM_019857680.1"/>
</dbReference>
<reference evidence="3" key="1">
    <citation type="submission" date="2025-08" db="UniProtKB">
        <authorList>
            <consortium name="Ensembl"/>
        </authorList>
    </citation>
    <scope>IDENTIFICATION</scope>
</reference>
<proteinExistence type="predicted"/>
<keyword evidence="4" id="KW-1185">Reference proteome</keyword>
<dbReference type="OrthoDB" id="366284at2759"/>
<dbReference type="GO" id="GO:0005737">
    <property type="term" value="C:cytoplasm"/>
    <property type="evidence" value="ECO:0007669"/>
    <property type="project" value="InterPro"/>
</dbReference>
<dbReference type="GO" id="GO:0006915">
    <property type="term" value="P:apoptotic process"/>
    <property type="evidence" value="ECO:0007669"/>
    <property type="project" value="TreeGrafter"/>
</dbReference>
<dbReference type="CTD" id="84306"/>
<dbReference type="PANTHER" id="PTHR46421">
    <property type="entry name" value="PROGRAMMED CELL DEATH PROTEIN 2-LIKE"/>
    <property type="match status" value="1"/>
</dbReference>
<dbReference type="GeneID" id="109507933"/>